<dbReference type="InterPro" id="IPR009057">
    <property type="entry name" value="Homeodomain-like_sf"/>
</dbReference>
<feature type="domain" description="HTH tetR-type" evidence="4">
    <location>
        <begin position="13"/>
        <end position="59"/>
    </location>
</feature>
<organism evidence="6 7">
    <name type="scientific">Nonomuraea solani</name>
    <dbReference type="NCBI Taxonomy" id="1144553"/>
    <lineage>
        <taxon>Bacteria</taxon>
        <taxon>Bacillati</taxon>
        <taxon>Actinomycetota</taxon>
        <taxon>Actinomycetes</taxon>
        <taxon>Streptosporangiales</taxon>
        <taxon>Streptosporangiaceae</taxon>
        <taxon>Nonomuraea</taxon>
    </lineage>
</organism>
<keyword evidence="7" id="KW-1185">Reference proteome</keyword>
<dbReference type="EMBL" id="FNVT01000034">
    <property type="protein sequence ID" value="SEH03206.1"/>
    <property type="molecule type" value="Genomic_DNA"/>
</dbReference>
<evidence type="ECO:0000259" key="5">
    <source>
        <dbReference type="Pfam" id="PF21993"/>
    </source>
</evidence>
<evidence type="ECO:0000259" key="4">
    <source>
        <dbReference type="Pfam" id="PF00440"/>
    </source>
</evidence>
<protein>
    <submittedName>
        <fullName evidence="6">DNA-binding transcriptional regulator, AcrR family</fullName>
    </submittedName>
</protein>
<evidence type="ECO:0000313" key="7">
    <source>
        <dbReference type="Proteomes" id="UP000236732"/>
    </source>
</evidence>
<reference evidence="6 7" key="1">
    <citation type="submission" date="2016-10" db="EMBL/GenBank/DDBJ databases">
        <authorList>
            <person name="de Groot N.N."/>
        </authorList>
    </citation>
    <scope>NUCLEOTIDE SEQUENCE [LARGE SCALE GENOMIC DNA]</scope>
    <source>
        <strain evidence="6 7">CGMCC 4.7037</strain>
    </source>
</reference>
<keyword evidence="3" id="KW-0804">Transcription</keyword>
<dbReference type="SUPFAM" id="SSF46689">
    <property type="entry name" value="Homeodomain-like"/>
    <property type="match status" value="1"/>
</dbReference>
<feature type="domain" description="Transcriptional regulator LmrA/YxaF-like C-terminal" evidence="5">
    <location>
        <begin position="82"/>
        <end position="184"/>
    </location>
</feature>
<dbReference type="Pfam" id="PF21993">
    <property type="entry name" value="TetR_C_13_2"/>
    <property type="match status" value="1"/>
</dbReference>
<sequence>MRTRHEIGTRERIVRTTSRLMQRQGYEATGLKQISQEAEATLGSVYHFFPGGKRELAVEAVRHGDREFADFLRTAFAGDDDPAAAIIACTRDLATGLRESDWLDGCPVTTTALECAGRVPEIQEAAEQAYENWRTLVRDRLRQSGLAEDVAHDLAHTVINTLEGAELSAQVSQSEAPLEIAGRHLARLIDSYR</sequence>
<dbReference type="Pfam" id="PF00440">
    <property type="entry name" value="TetR_N"/>
    <property type="match status" value="1"/>
</dbReference>
<name>A0A1H6F222_9ACTN</name>
<keyword evidence="2 6" id="KW-0238">DNA-binding</keyword>
<evidence type="ECO:0000256" key="1">
    <source>
        <dbReference type="ARBA" id="ARBA00023015"/>
    </source>
</evidence>
<dbReference type="InterPro" id="IPR054156">
    <property type="entry name" value="YxaF_TetR_C"/>
</dbReference>
<evidence type="ECO:0000256" key="3">
    <source>
        <dbReference type="ARBA" id="ARBA00023163"/>
    </source>
</evidence>
<proteinExistence type="predicted"/>
<dbReference type="AlphaFoldDB" id="A0A1H6F222"/>
<dbReference type="RefSeq" id="WP_103964205.1">
    <property type="nucleotide sequence ID" value="NZ_FNVT01000034.1"/>
</dbReference>
<dbReference type="Proteomes" id="UP000236732">
    <property type="component" value="Unassembled WGS sequence"/>
</dbReference>
<accession>A0A1H6F222</accession>
<dbReference type="PANTHER" id="PTHR47506:SF3">
    <property type="entry name" value="HTH-TYPE TRANSCRIPTIONAL REGULATOR LMRA"/>
    <property type="match status" value="1"/>
</dbReference>
<dbReference type="SUPFAM" id="SSF48498">
    <property type="entry name" value="Tetracyclin repressor-like, C-terminal domain"/>
    <property type="match status" value="1"/>
</dbReference>
<keyword evidence="1" id="KW-0805">Transcription regulation</keyword>
<evidence type="ECO:0000313" key="6">
    <source>
        <dbReference type="EMBL" id="SEH03206.1"/>
    </source>
</evidence>
<dbReference type="OrthoDB" id="4567939at2"/>
<dbReference type="InterPro" id="IPR001647">
    <property type="entry name" value="HTH_TetR"/>
</dbReference>
<dbReference type="GO" id="GO:0003677">
    <property type="term" value="F:DNA binding"/>
    <property type="evidence" value="ECO:0007669"/>
    <property type="project" value="UniProtKB-KW"/>
</dbReference>
<gene>
    <name evidence="6" type="ORF">SAMN05444920_13410</name>
</gene>
<dbReference type="PANTHER" id="PTHR47506">
    <property type="entry name" value="TRANSCRIPTIONAL REGULATORY PROTEIN"/>
    <property type="match status" value="1"/>
</dbReference>
<dbReference type="Gene3D" id="1.10.357.10">
    <property type="entry name" value="Tetracycline Repressor, domain 2"/>
    <property type="match status" value="1"/>
</dbReference>
<evidence type="ECO:0000256" key="2">
    <source>
        <dbReference type="ARBA" id="ARBA00023125"/>
    </source>
</evidence>
<dbReference type="InterPro" id="IPR036271">
    <property type="entry name" value="Tet_transcr_reg_TetR-rel_C_sf"/>
</dbReference>